<organism evidence="2 3">
    <name type="scientific">Amnibacterium flavum</name>
    <dbReference type="NCBI Taxonomy" id="2173173"/>
    <lineage>
        <taxon>Bacteria</taxon>
        <taxon>Bacillati</taxon>
        <taxon>Actinomycetota</taxon>
        <taxon>Actinomycetes</taxon>
        <taxon>Micrococcales</taxon>
        <taxon>Microbacteriaceae</taxon>
        <taxon>Amnibacterium</taxon>
    </lineage>
</organism>
<evidence type="ECO:0000313" key="2">
    <source>
        <dbReference type="EMBL" id="PVZ94645.1"/>
    </source>
</evidence>
<dbReference type="AlphaFoldDB" id="A0A2V1HQ35"/>
<accession>A0A2V1HQ35</accession>
<keyword evidence="3" id="KW-1185">Reference proteome</keyword>
<dbReference type="RefSeq" id="WP_116757156.1">
    <property type="nucleotide sequence ID" value="NZ_JBHUEX010000001.1"/>
</dbReference>
<dbReference type="InterPro" id="IPR011008">
    <property type="entry name" value="Dimeric_a/b-barrel"/>
</dbReference>
<dbReference type="EMBL" id="QEOP01000002">
    <property type="protein sequence ID" value="PVZ94645.1"/>
    <property type="molecule type" value="Genomic_DNA"/>
</dbReference>
<dbReference type="InterPro" id="IPR013097">
    <property type="entry name" value="Dabb"/>
</dbReference>
<dbReference type="SMART" id="SM00886">
    <property type="entry name" value="Dabb"/>
    <property type="match status" value="1"/>
</dbReference>
<comment type="caution">
    <text evidence="2">The sequence shown here is derived from an EMBL/GenBank/DDBJ whole genome shotgun (WGS) entry which is preliminary data.</text>
</comment>
<dbReference type="OrthoDB" id="9816070at2"/>
<dbReference type="Gene3D" id="3.30.70.100">
    <property type="match status" value="1"/>
</dbReference>
<feature type="domain" description="Stress-response A/B barrel" evidence="1">
    <location>
        <begin position="4"/>
        <end position="98"/>
    </location>
</feature>
<evidence type="ECO:0000259" key="1">
    <source>
        <dbReference type="PROSITE" id="PS51502"/>
    </source>
</evidence>
<gene>
    <name evidence="2" type="ORF">DDQ50_13210</name>
</gene>
<sequence>MTAIRHLVLVGWRGSASDEVRDEARVVARGLAGAIPGIAALEEGPSVSPEGLEAGYDWALSILFDNEAARDGYLVHPAHAVLADIIGEHRETIAVFDLAV</sequence>
<dbReference type="SUPFAM" id="SSF54909">
    <property type="entry name" value="Dimeric alpha+beta barrel"/>
    <property type="match status" value="1"/>
</dbReference>
<proteinExistence type="predicted"/>
<evidence type="ECO:0000313" key="3">
    <source>
        <dbReference type="Proteomes" id="UP000244893"/>
    </source>
</evidence>
<dbReference type="Proteomes" id="UP000244893">
    <property type="component" value="Unassembled WGS sequence"/>
</dbReference>
<dbReference type="Pfam" id="PF07876">
    <property type="entry name" value="Dabb"/>
    <property type="match status" value="1"/>
</dbReference>
<reference evidence="2 3" key="1">
    <citation type="submission" date="2018-05" db="EMBL/GenBank/DDBJ databases">
        <title>Amnibacterium sp. M8JJ-5, whole genome shotgun sequence.</title>
        <authorList>
            <person name="Tuo L."/>
        </authorList>
    </citation>
    <scope>NUCLEOTIDE SEQUENCE [LARGE SCALE GENOMIC DNA]</scope>
    <source>
        <strain evidence="2 3">M8JJ-5</strain>
    </source>
</reference>
<dbReference type="PROSITE" id="PS51502">
    <property type="entry name" value="S_R_A_B_BARREL"/>
    <property type="match status" value="1"/>
</dbReference>
<name>A0A2V1HQ35_9MICO</name>
<protein>
    <submittedName>
        <fullName evidence="2">Stress responsive protein</fullName>
    </submittedName>
</protein>